<dbReference type="GO" id="GO:0052851">
    <property type="term" value="F:ferric-chelate reductase (NADPH) activity"/>
    <property type="evidence" value="ECO:0007669"/>
    <property type="project" value="UniProtKB-EC"/>
</dbReference>
<feature type="transmembrane region" description="Helical" evidence="15">
    <location>
        <begin position="193"/>
        <end position="214"/>
    </location>
</feature>
<keyword evidence="8 15" id="KW-1133">Transmembrane helix</keyword>
<dbReference type="SFLD" id="SFLDG01168">
    <property type="entry name" value="Ferric_reductase_subgroup_(FRE"/>
    <property type="match status" value="1"/>
</dbReference>
<dbReference type="InterPro" id="IPR013121">
    <property type="entry name" value="Fe_red_NAD-bd_6"/>
</dbReference>
<dbReference type="PANTHER" id="PTHR32361:SF9">
    <property type="entry name" value="FERRIC REDUCTASE TRANSMEMBRANE COMPONENT 3-RELATED"/>
    <property type="match status" value="1"/>
</dbReference>
<keyword evidence="10" id="KW-0406">Ion transport</keyword>
<dbReference type="AlphaFoldDB" id="A0A8I2YKS0"/>
<keyword evidence="5" id="KW-1003">Cell membrane</keyword>
<evidence type="ECO:0000256" key="10">
    <source>
        <dbReference type="ARBA" id="ARBA00023065"/>
    </source>
</evidence>
<sequence>MPVNPSNLVLHIDILIAALVTVFALSTLPRALARFSSATEWRHGHILRSIRLGSRRLRGLRTNQISNPRLQDPGPLNEKHLSPQVASSSGHEYLPDGVLSEESHTYFSHTNLLRHGSTRTLGSASNLPPHVRAWSSVLPQMGGFLRYRLDAGFSVGQALILGLYAAILVYAAFLSSNPFEDPARMAFVAMSQIPIVIILGTKNNLVGMCVAMGYEKVSPNPLMDNGHFVLILMHPFAEFEQLNYLHRFSGLMLVVLSNIHGLGYSESIFVFGQVHSKTDVFIVYRWTFQGVFTAMMQIPANRMAFVALVALDTLCFFSFSFWRRKAYNIFFVTHVVCFITFLPAVYAHEQLTLHYILAAAAAYGLDRILRILKTRVFYARIRPIPDLAVTRIEIPALNAGWRAGQHVRISVLSSAMGLVGWAEVHPFTIASVTKTPEGLVLMCKNVGGWTNRLYEMAKVAGYGREAGDESRTVSVMLEGPYGGAGHSVFASFSAAMFVVGGSGITFALSAIQDLIQRDREDSSRVKLIELIWCIQDPCALNPLVPLFSSLIQQSTRTPLRVSVHYTRAADTPPAKDSLPPGLTLTAGRPRIAKVLDSVIARAVSYGSGVKAYMNISGVVVGACGPVGIGDEVAEAVSAVDPGRRWAVGGIEIHEETFGW</sequence>
<dbReference type="GO" id="GO:0005886">
    <property type="term" value="C:plasma membrane"/>
    <property type="evidence" value="ECO:0007669"/>
    <property type="project" value="UniProtKB-SubCell"/>
</dbReference>
<keyword evidence="9" id="KW-0560">Oxidoreductase</keyword>
<keyword evidence="11 15" id="KW-0472">Membrane</keyword>
<evidence type="ECO:0000256" key="9">
    <source>
        <dbReference type="ARBA" id="ARBA00023002"/>
    </source>
</evidence>
<evidence type="ECO:0000256" key="4">
    <source>
        <dbReference type="ARBA" id="ARBA00022448"/>
    </source>
</evidence>
<evidence type="ECO:0000256" key="12">
    <source>
        <dbReference type="ARBA" id="ARBA00023180"/>
    </source>
</evidence>
<dbReference type="SFLD" id="SFLDS00052">
    <property type="entry name" value="Ferric_Reductase_Domain"/>
    <property type="match status" value="1"/>
</dbReference>
<evidence type="ECO:0000256" key="13">
    <source>
        <dbReference type="ARBA" id="ARBA00048483"/>
    </source>
</evidence>
<dbReference type="InterPro" id="IPR051410">
    <property type="entry name" value="Ferric/Cupric_Reductase"/>
</dbReference>
<dbReference type="Gene3D" id="3.40.50.80">
    <property type="entry name" value="Nucleotide-binding domain of ferredoxin-NADP reductase (FNR) module"/>
    <property type="match status" value="1"/>
</dbReference>
<dbReference type="EMBL" id="JAGFBS010000024">
    <property type="protein sequence ID" value="KAG6373033.1"/>
    <property type="molecule type" value="Genomic_DNA"/>
</dbReference>
<dbReference type="InterPro" id="IPR039261">
    <property type="entry name" value="FNR_nucleotide-bd"/>
</dbReference>
<keyword evidence="7" id="KW-0249">Electron transport</keyword>
<evidence type="ECO:0000256" key="15">
    <source>
        <dbReference type="SAM" id="Phobius"/>
    </source>
</evidence>
<evidence type="ECO:0000256" key="7">
    <source>
        <dbReference type="ARBA" id="ARBA00022982"/>
    </source>
</evidence>
<dbReference type="Pfam" id="PF08022">
    <property type="entry name" value="FAD_binding_8"/>
    <property type="match status" value="1"/>
</dbReference>
<dbReference type="InterPro" id="IPR017927">
    <property type="entry name" value="FAD-bd_FR_type"/>
</dbReference>
<dbReference type="Pfam" id="PF01794">
    <property type="entry name" value="Ferric_reduct"/>
    <property type="match status" value="1"/>
</dbReference>
<protein>
    <recommendedName>
        <fullName evidence="3">ferric-chelate reductase (NADPH)</fullName>
        <ecNumber evidence="3">1.16.1.9</ecNumber>
    </recommendedName>
</protein>
<dbReference type="Pfam" id="PF08030">
    <property type="entry name" value="NAD_binding_6"/>
    <property type="match status" value="1"/>
</dbReference>
<dbReference type="SUPFAM" id="SSF52343">
    <property type="entry name" value="Ferredoxin reductase-like, C-terminal NADP-linked domain"/>
    <property type="match status" value="1"/>
</dbReference>
<evidence type="ECO:0000256" key="11">
    <source>
        <dbReference type="ARBA" id="ARBA00023136"/>
    </source>
</evidence>
<dbReference type="OrthoDB" id="17725at2759"/>
<feature type="transmembrane region" description="Helical" evidence="15">
    <location>
        <begin position="303"/>
        <end position="322"/>
    </location>
</feature>
<keyword evidence="12" id="KW-0325">Glycoprotein</keyword>
<dbReference type="GO" id="GO:0006879">
    <property type="term" value="P:intracellular iron ion homeostasis"/>
    <property type="evidence" value="ECO:0007669"/>
    <property type="project" value="TreeGrafter"/>
</dbReference>
<dbReference type="InterPro" id="IPR017938">
    <property type="entry name" value="Riboflavin_synthase-like_b-brl"/>
</dbReference>
<feature type="transmembrane region" description="Helical" evidence="15">
    <location>
        <begin position="12"/>
        <end position="33"/>
    </location>
</feature>
<evidence type="ECO:0000256" key="14">
    <source>
        <dbReference type="SAM" id="MobiDB-lite"/>
    </source>
</evidence>
<dbReference type="CDD" id="cd06186">
    <property type="entry name" value="NOX_Duox_like_FAD_NADP"/>
    <property type="match status" value="1"/>
</dbReference>
<evidence type="ECO:0000313" key="18">
    <source>
        <dbReference type="Proteomes" id="UP000683000"/>
    </source>
</evidence>
<dbReference type="InterPro" id="IPR013112">
    <property type="entry name" value="FAD-bd_8"/>
</dbReference>
<evidence type="ECO:0000256" key="2">
    <source>
        <dbReference type="ARBA" id="ARBA00006278"/>
    </source>
</evidence>
<feature type="transmembrane region" description="Helical" evidence="15">
    <location>
        <begin position="329"/>
        <end position="347"/>
    </location>
</feature>
<feature type="domain" description="FAD-binding FR-type" evidence="16">
    <location>
        <begin position="364"/>
        <end position="487"/>
    </location>
</feature>
<accession>A0A8I2YKS0</accession>
<dbReference type="GO" id="GO:0006826">
    <property type="term" value="P:iron ion transport"/>
    <property type="evidence" value="ECO:0007669"/>
    <property type="project" value="TreeGrafter"/>
</dbReference>
<dbReference type="EC" id="1.16.1.9" evidence="3"/>
<evidence type="ECO:0000256" key="8">
    <source>
        <dbReference type="ARBA" id="ARBA00022989"/>
    </source>
</evidence>
<evidence type="ECO:0000256" key="5">
    <source>
        <dbReference type="ARBA" id="ARBA00022475"/>
    </source>
</evidence>
<keyword evidence="4" id="KW-0813">Transport</keyword>
<evidence type="ECO:0000313" key="17">
    <source>
        <dbReference type="EMBL" id="KAG6373033.1"/>
    </source>
</evidence>
<feature type="region of interest" description="Disordered" evidence="14">
    <location>
        <begin position="62"/>
        <end position="90"/>
    </location>
</feature>
<feature type="transmembrane region" description="Helical" evidence="15">
    <location>
        <begin position="151"/>
        <end position="173"/>
    </location>
</feature>
<dbReference type="Proteomes" id="UP000683000">
    <property type="component" value="Unassembled WGS sequence"/>
</dbReference>
<evidence type="ECO:0000259" key="16">
    <source>
        <dbReference type="PROSITE" id="PS51384"/>
    </source>
</evidence>
<evidence type="ECO:0000256" key="6">
    <source>
        <dbReference type="ARBA" id="ARBA00022692"/>
    </source>
</evidence>
<dbReference type="PROSITE" id="PS51384">
    <property type="entry name" value="FAD_FR"/>
    <property type="match status" value="1"/>
</dbReference>
<evidence type="ECO:0000256" key="3">
    <source>
        <dbReference type="ARBA" id="ARBA00012668"/>
    </source>
</evidence>
<name>A0A8I2YKS0_9AGAM</name>
<comment type="caution">
    <text evidence="17">The sequence shown here is derived from an EMBL/GenBank/DDBJ whole genome shotgun (WGS) entry which is preliminary data.</text>
</comment>
<dbReference type="PANTHER" id="PTHR32361">
    <property type="entry name" value="FERRIC/CUPRIC REDUCTASE TRANSMEMBRANE COMPONENT"/>
    <property type="match status" value="1"/>
</dbReference>
<evidence type="ECO:0000256" key="1">
    <source>
        <dbReference type="ARBA" id="ARBA00004651"/>
    </source>
</evidence>
<dbReference type="InterPro" id="IPR013130">
    <property type="entry name" value="Fe3_Rdtase_TM_dom"/>
</dbReference>
<dbReference type="GO" id="GO:0015677">
    <property type="term" value="P:copper ion import"/>
    <property type="evidence" value="ECO:0007669"/>
    <property type="project" value="TreeGrafter"/>
</dbReference>
<keyword evidence="6 15" id="KW-0812">Transmembrane</keyword>
<reference evidence="17" key="1">
    <citation type="submission" date="2021-03" db="EMBL/GenBank/DDBJ databases">
        <title>Evolutionary innovations through gain and loss of genes in the ectomycorrhizal Boletales.</title>
        <authorList>
            <person name="Wu G."/>
            <person name="Miyauchi S."/>
            <person name="Morin E."/>
            <person name="Yang Z.-L."/>
            <person name="Xu J."/>
            <person name="Martin F.M."/>
        </authorList>
    </citation>
    <scope>NUCLEOTIDE SEQUENCE</scope>
    <source>
        <strain evidence="17">BR01</strain>
    </source>
</reference>
<comment type="subcellular location">
    <subcellularLocation>
        <location evidence="1">Cell membrane</location>
        <topology evidence="1">Multi-pass membrane protein</topology>
    </subcellularLocation>
</comment>
<gene>
    <name evidence="17" type="ORF">JVT61DRAFT_7089</name>
</gene>
<dbReference type="SUPFAM" id="SSF63380">
    <property type="entry name" value="Riboflavin synthase domain-like"/>
    <property type="match status" value="1"/>
</dbReference>
<comment type="catalytic activity">
    <reaction evidence="13">
        <text>2 a Fe(II)-siderophore + NADP(+) + H(+) = 2 a Fe(III)-siderophore + NADPH</text>
        <dbReference type="Rhea" id="RHEA:28795"/>
        <dbReference type="Rhea" id="RHEA-COMP:11342"/>
        <dbReference type="Rhea" id="RHEA-COMP:11344"/>
        <dbReference type="ChEBI" id="CHEBI:15378"/>
        <dbReference type="ChEBI" id="CHEBI:29033"/>
        <dbReference type="ChEBI" id="CHEBI:29034"/>
        <dbReference type="ChEBI" id="CHEBI:57783"/>
        <dbReference type="ChEBI" id="CHEBI:58349"/>
        <dbReference type="EC" id="1.16.1.9"/>
    </reaction>
</comment>
<proteinExistence type="inferred from homology"/>
<comment type="similarity">
    <text evidence="2">Belongs to the ferric reductase (FRE) family.</text>
</comment>
<keyword evidence="18" id="KW-1185">Reference proteome</keyword>
<organism evidence="17 18">
    <name type="scientific">Boletus reticuloceps</name>
    <dbReference type="NCBI Taxonomy" id="495285"/>
    <lineage>
        <taxon>Eukaryota</taxon>
        <taxon>Fungi</taxon>
        <taxon>Dikarya</taxon>
        <taxon>Basidiomycota</taxon>
        <taxon>Agaricomycotina</taxon>
        <taxon>Agaricomycetes</taxon>
        <taxon>Agaricomycetidae</taxon>
        <taxon>Boletales</taxon>
        <taxon>Boletineae</taxon>
        <taxon>Boletaceae</taxon>
        <taxon>Boletoideae</taxon>
        <taxon>Boletus</taxon>
    </lineage>
</organism>
<feature type="transmembrane region" description="Helical" evidence="15">
    <location>
        <begin position="251"/>
        <end position="271"/>
    </location>
</feature>